<dbReference type="KEGG" id="uma:UMAG_02041"/>
<dbReference type="GO" id="GO:0003729">
    <property type="term" value="F:mRNA binding"/>
    <property type="evidence" value="ECO:0000318"/>
    <property type="project" value="GO_Central"/>
</dbReference>
<gene>
    <name evidence="2" type="ORF">UMAG_02041</name>
</gene>
<dbReference type="InterPro" id="IPR002885">
    <property type="entry name" value="PPR_rpt"/>
</dbReference>
<dbReference type="InParanoid" id="A0A0D1C7L2"/>
<dbReference type="eggNOG" id="ENOG502R1BC">
    <property type="taxonomic scope" value="Eukaryota"/>
</dbReference>
<dbReference type="NCBIfam" id="TIGR00756">
    <property type="entry name" value="PPR"/>
    <property type="match status" value="1"/>
</dbReference>
<dbReference type="Proteomes" id="UP000000561">
    <property type="component" value="Chromosome 5"/>
</dbReference>
<reference evidence="2 3" key="1">
    <citation type="journal article" date="2006" name="Nature">
        <title>Insights from the genome of the biotrophic fungal plant pathogen Ustilago maydis.</title>
        <authorList>
            <person name="Kamper J."/>
            <person name="Kahmann R."/>
            <person name="Bolker M."/>
            <person name="Ma L.J."/>
            <person name="Brefort T."/>
            <person name="Saville B.J."/>
            <person name="Banuett F."/>
            <person name="Kronstad J.W."/>
            <person name="Gold S.E."/>
            <person name="Muller O."/>
            <person name="Perlin M.H."/>
            <person name="Wosten H.A."/>
            <person name="de Vries R."/>
            <person name="Ruiz-Herrera J."/>
            <person name="Reynaga-Pena C.G."/>
            <person name="Snetselaar K."/>
            <person name="McCann M."/>
            <person name="Perez-Martin J."/>
            <person name="Feldbrugge M."/>
            <person name="Basse C.W."/>
            <person name="Steinberg G."/>
            <person name="Ibeas J.I."/>
            <person name="Holloman W."/>
            <person name="Guzman P."/>
            <person name="Farman M."/>
            <person name="Stajich J.E."/>
            <person name="Sentandreu R."/>
            <person name="Gonzalez-Prieto J.M."/>
            <person name="Kennell J.C."/>
            <person name="Molina L."/>
            <person name="Schirawski J."/>
            <person name="Mendoza-Mendoza A."/>
            <person name="Greilinger D."/>
            <person name="Munch K."/>
            <person name="Rossel N."/>
            <person name="Scherer M."/>
            <person name="Vranes M."/>
            <person name="Ladendorf O."/>
            <person name="Vincon V."/>
            <person name="Fuchs U."/>
            <person name="Sandrock B."/>
            <person name="Meng S."/>
            <person name="Ho E.C."/>
            <person name="Cahill M.J."/>
            <person name="Boyce K.J."/>
            <person name="Klose J."/>
            <person name="Klosterman S.J."/>
            <person name="Deelstra H.J."/>
            <person name="Ortiz-Castellanos L."/>
            <person name="Li W."/>
            <person name="Sanchez-Alonso P."/>
            <person name="Schreier P.H."/>
            <person name="Hauser-Hahn I."/>
            <person name="Vaupel M."/>
            <person name="Koopmann E."/>
            <person name="Friedrich G."/>
            <person name="Voss H."/>
            <person name="Schluter T."/>
            <person name="Margolis J."/>
            <person name="Platt D."/>
            <person name="Swimmer C."/>
            <person name="Gnirke A."/>
            <person name="Chen F."/>
            <person name="Vysotskaia V."/>
            <person name="Mannhaupt G."/>
            <person name="Guldener U."/>
            <person name="Munsterkotter M."/>
            <person name="Haase D."/>
            <person name="Oesterheld M."/>
            <person name="Mewes H.W."/>
            <person name="Mauceli E.W."/>
            <person name="DeCaprio D."/>
            <person name="Wade C.M."/>
            <person name="Butler J."/>
            <person name="Young S."/>
            <person name="Jaffe D.B."/>
            <person name="Calvo S."/>
            <person name="Nusbaum C."/>
            <person name="Galagan J."/>
            <person name="Birren B.W."/>
        </authorList>
    </citation>
    <scope>NUCLEOTIDE SEQUENCE [LARGE SCALE GENOMIC DNA]</scope>
    <source>
        <strain evidence="3">DSM 14603 / FGSC 9021 / UM521</strain>
    </source>
</reference>
<dbReference type="RefSeq" id="XP_011388428.1">
    <property type="nucleotide sequence ID" value="XM_011390126.1"/>
</dbReference>
<feature type="repeat" description="PPR" evidence="1">
    <location>
        <begin position="534"/>
        <end position="568"/>
    </location>
</feature>
<dbReference type="PROSITE" id="PS51375">
    <property type="entry name" value="PPR"/>
    <property type="match status" value="1"/>
</dbReference>
<sequence>MTATHHSMLRVVAAAVSHPVAYRLAARSGPQHLSFNCGRQQYHSISTSAAYSSAACTHPDASQVEDSKPPLQASALVPRSALHRHPKLVVKRQKQRVVLEAWQDLPFDTFMRALAPKNFRGHYPEAQNTHEALAGAFELDDLRLAPAPLSSKQFVAVLDKYLNNRNLDVKTFLAYRNAMLAKSWPDARRHMVDIADDMWPPFVLHRTINTISTPSEVSDALALLTCSISRARNLLENGQTTAFKALQYCFVVLLRLTVKQYGTALHLIPRLTDLLLALFQRFPDRMARSVDLVNDFTRRCTGLPDQRARQAVMRLLDWLVAQQGTETLEDMRRRVFTRCISSIEASMKRSHERSSSSAHFVNIELMERLLQYDTGADMELKARALRCAIFASGIDRNYARTWQWFNDYEQCRRKSGSTVSGADYQLLAKALVRSKEGRQDAWKEFLRGEQLLRTQLEQTASGRTKKKRRRRIDNELAPNCIDLLEVMTKSDDVRLGKIFSMLGIFLQGGDDFSDGRSFVKGDRFSQAMLQRRADPYAYSVVMHGLLLRKRPKCAVTVWNAMLHRGVMPNPATLSLLLQNLFQLRDVKTALQQLQLWCERGVPKMAHACNKLKDIEVPSLSTTQVADIDAILEASASTQQDHETERYRVVPDPILATVVFSGLHSSGSQGIGSLWEVYQRTIRRFPDAPVLAMLLKASCPDDASSTIDAQRGRQVFRSMLFRKHPDLAEHHNTLKEQLGAQGAAGWLFSEELLGARVEKWLTSVFLSRTVAACDDGGATQEANLDALVFTPELFEHYLRLLLHLEHSSENKTKARTAREEIIDVLSWMRHLHITPTSTHLALTVLDIEENLPPAVAARQLDVLDRWMADWLGEQASPSHEVMQRHWFWKTRRNGQGRGWFENVSGSQTAWSEQRVASKRALE</sequence>
<dbReference type="GO" id="GO:0006396">
    <property type="term" value="P:RNA processing"/>
    <property type="evidence" value="ECO:0000318"/>
    <property type="project" value="GO_Central"/>
</dbReference>
<dbReference type="VEuPathDB" id="FungiDB:UMAG_02041"/>
<dbReference type="OrthoDB" id="185373at2759"/>
<proteinExistence type="predicted"/>
<dbReference type="OMA" id="QLHLWCE"/>
<dbReference type="GO" id="GO:0005739">
    <property type="term" value="C:mitochondrion"/>
    <property type="evidence" value="ECO:0000318"/>
    <property type="project" value="GO_Central"/>
</dbReference>
<evidence type="ECO:0000313" key="2">
    <source>
        <dbReference type="EMBL" id="KIS69502.1"/>
    </source>
</evidence>
<dbReference type="Gene3D" id="1.25.40.10">
    <property type="entry name" value="Tetratricopeptide repeat domain"/>
    <property type="match status" value="1"/>
</dbReference>
<organism evidence="2 3">
    <name type="scientific">Mycosarcoma maydis</name>
    <name type="common">Corn smut fungus</name>
    <name type="synonym">Ustilago maydis</name>
    <dbReference type="NCBI Taxonomy" id="5270"/>
    <lineage>
        <taxon>Eukaryota</taxon>
        <taxon>Fungi</taxon>
        <taxon>Dikarya</taxon>
        <taxon>Basidiomycota</taxon>
        <taxon>Ustilaginomycotina</taxon>
        <taxon>Ustilaginomycetes</taxon>
        <taxon>Ustilaginales</taxon>
        <taxon>Ustilaginaceae</taxon>
        <taxon>Mycosarcoma</taxon>
    </lineage>
</organism>
<evidence type="ECO:0000256" key="1">
    <source>
        <dbReference type="PROSITE-ProRule" id="PRU00708"/>
    </source>
</evidence>
<accession>A0A0D1C7L2</accession>
<dbReference type="STRING" id="237631.A0A0D1C7L2"/>
<keyword evidence="3" id="KW-1185">Reference proteome</keyword>
<dbReference type="GO" id="GO:0007005">
    <property type="term" value="P:mitochondrion organization"/>
    <property type="evidence" value="ECO:0000318"/>
    <property type="project" value="GO_Central"/>
</dbReference>
<evidence type="ECO:0000313" key="3">
    <source>
        <dbReference type="Proteomes" id="UP000000561"/>
    </source>
</evidence>
<dbReference type="GeneID" id="23562887"/>
<name>A0A0D1C7L2_MYCMD</name>
<protein>
    <submittedName>
        <fullName evidence="2">Uncharacterized protein</fullName>
    </submittedName>
</protein>
<dbReference type="EMBL" id="CM003144">
    <property type="protein sequence ID" value="KIS69502.1"/>
    <property type="molecule type" value="Genomic_DNA"/>
</dbReference>
<dbReference type="AlphaFoldDB" id="A0A0D1C7L2"/>
<dbReference type="InterPro" id="IPR011990">
    <property type="entry name" value="TPR-like_helical_dom_sf"/>
</dbReference>